<keyword evidence="1" id="KW-0472">Membrane</keyword>
<keyword evidence="1" id="KW-0812">Transmembrane</keyword>
<evidence type="ECO:0000256" key="1">
    <source>
        <dbReference type="SAM" id="Phobius"/>
    </source>
</evidence>
<evidence type="ECO:0000313" key="2">
    <source>
        <dbReference type="EMBL" id="GFT34100.1"/>
    </source>
</evidence>
<accession>A0A8X6NVM1</accession>
<proteinExistence type="predicted"/>
<name>A0A8X6NVM1_NEPPI</name>
<reference evidence="2" key="1">
    <citation type="submission" date="2020-08" db="EMBL/GenBank/DDBJ databases">
        <title>Multicomponent nature underlies the extraordinary mechanical properties of spider dragline silk.</title>
        <authorList>
            <person name="Kono N."/>
            <person name="Nakamura H."/>
            <person name="Mori M."/>
            <person name="Yoshida Y."/>
            <person name="Ohtoshi R."/>
            <person name="Malay A.D."/>
            <person name="Moran D.A.P."/>
            <person name="Tomita M."/>
            <person name="Numata K."/>
            <person name="Arakawa K."/>
        </authorList>
    </citation>
    <scope>NUCLEOTIDE SEQUENCE</scope>
</reference>
<gene>
    <name evidence="2" type="ORF">NPIL_577161</name>
</gene>
<dbReference type="Proteomes" id="UP000887013">
    <property type="component" value="Unassembled WGS sequence"/>
</dbReference>
<protein>
    <submittedName>
        <fullName evidence="2">Uncharacterized protein</fullName>
    </submittedName>
</protein>
<dbReference type="EMBL" id="BMAW01013454">
    <property type="protein sequence ID" value="GFT34100.1"/>
    <property type="molecule type" value="Genomic_DNA"/>
</dbReference>
<comment type="caution">
    <text evidence="2">The sequence shown here is derived from an EMBL/GenBank/DDBJ whole genome shotgun (WGS) entry which is preliminary data.</text>
</comment>
<sequence>MSAGALAIGVMAPFGMLRLLFGMGLLTSELFFFSPFHFERQKLPCVWKRKADVVEKQQILQRMIWTVEKKQESALKVKWALEDPNFQINHHTQRKKPWLSFTNE</sequence>
<dbReference type="AlphaFoldDB" id="A0A8X6NVM1"/>
<feature type="transmembrane region" description="Helical" evidence="1">
    <location>
        <begin position="6"/>
        <end position="33"/>
    </location>
</feature>
<keyword evidence="1" id="KW-1133">Transmembrane helix</keyword>
<evidence type="ECO:0000313" key="3">
    <source>
        <dbReference type="Proteomes" id="UP000887013"/>
    </source>
</evidence>
<keyword evidence="3" id="KW-1185">Reference proteome</keyword>
<organism evidence="2 3">
    <name type="scientific">Nephila pilipes</name>
    <name type="common">Giant wood spider</name>
    <name type="synonym">Nephila maculata</name>
    <dbReference type="NCBI Taxonomy" id="299642"/>
    <lineage>
        <taxon>Eukaryota</taxon>
        <taxon>Metazoa</taxon>
        <taxon>Ecdysozoa</taxon>
        <taxon>Arthropoda</taxon>
        <taxon>Chelicerata</taxon>
        <taxon>Arachnida</taxon>
        <taxon>Araneae</taxon>
        <taxon>Araneomorphae</taxon>
        <taxon>Entelegynae</taxon>
        <taxon>Araneoidea</taxon>
        <taxon>Nephilidae</taxon>
        <taxon>Nephila</taxon>
    </lineage>
</organism>